<organism evidence="3 4">
    <name type="scientific">Diaporthe ampelina</name>
    <dbReference type="NCBI Taxonomy" id="1214573"/>
    <lineage>
        <taxon>Eukaryota</taxon>
        <taxon>Fungi</taxon>
        <taxon>Dikarya</taxon>
        <taxon>Ascomycota</taxon>
        <taxon>Pezizomycotina</taxon>
        <taxon>Sordariomycetes</taxon>
        <taxon>Sordariomycetidae</taxon>
        <taxon>Diaporthales</taxon>
        <taxon>Diaporthaceae</taxon>
        <taxon>Diaporthe</taxon>
    </lineage>
</organism>
<dbReference type="AlphaFoldDB" id="A0A0G2IFS3"/>
<dbReference type="PANTHER" id="PTHR43433:SF5">
    <property type="entry name" value="AB HYDROLASE-1 DOMAIN-CONTAINING PROTEIN"/>
    <property type="match status" value="1"/>
</dbReference>
<feature type="signal peptide" evidence="1">
    <location>
        <begin position="1"/>
        <end position="21"/>
    </location>
</feature>
<comment type="caution">
    <text evidence="3">The sequence shown here is derived from an EMBL/GenBank/DDBJ whole genome shotgun (WGS) entry which is preliminary data.</text>
</comment>
<reference evidence="3 4" key="2">
    <citation type="submission" date="2015-05" db="EMBL/GenBank/DDBJ databases">
        <authorList>
            <person name="Morales-Cruz A."/>
            <person name="Amrine K.C."/>
            <person name="Cantu D."/>
        </authorList>
    </citation>
    <scope>NUCLEOTIDE SEQUENCE [LARGE SCALE GENOMIC DNA]</scope>
    <source>
        <strain evidence="3">DA912</strain>
    </source>
</reference>
<keyword evidence="1" id="KW-0732">Signal</keyword>
<evidence type="ECO:0000313" key="4">
    <source>
        <dbReference type="Proteomes" id="UP000034680"/>
    </source>
</evidence>
<dbReference type="Pfam" id="PF00561">
    <property type="entry name" value="Abhydrolase_1"/>
    <property type="match status" value="1"/>
</dbReference>
<dbReference type="InterPro" id="IPR050471">
    <property type="entry name" value="AB_hydrolase"/>
</dbReference>
<dbReference type="SUPFAM" id="SSF53474">
    <property type="entry name" value="alpha/beta-Hydrolases"/>
    <property type="match status" value="1"/>
</dbReference>
<feature type="domain" description="AB hydrolase-1" evidence="2">
    <location>
        <begin position="69"/>
        <end position="164"/>
    </location>
</feature>
<dbReference type="OrthoDB" id="190201at2759"/>
<dbReference type="PANTHER" id="PTHR43433">
    <property type="entry name" value="HYDROLASE, ALPHA/BETA FOLD FAMILY PROTEIN"/>
    <property type="match status" value="1"/>
</dbReference>
<feature type="chain" id="PRO_5002545692" evidence="1">
    <location>
        <begin position="22"/>
        <end position="298"/>
    </location>
</feature>
<sequence>MHSTQILSLLAAVGFSTAVDALAIRQTTAAWETLPATPELPTPISTTLSSLNGADLWLQKYNEAAGGTPIVFDHGGLGYSAYFGDVIKQLVANNHYVVALDRRGHGRSTYGANDVFTFDMFANDIFAQLNEQGIKSYNVVGWSDGAATTLAMLQNTTIAEGIQKAFVFAGFMVPEDTNATFTDTAIYTEFVSRCATEYATNQPDANFTDFATKVGTLEATLPQFTTAGLGTIDGAKVAIVSADHDEAVNLDVPAKLAAAIPGSTSVVLTDVSHFAPVQDPDQFTKAVESFFADSAAAA</sequence>
<protein>
    <submittedName>
        <fullName evidence="3">Putative alpha beta fold family</fullName>
    </submittedName>
</protein>
<dbReference type="EMBL" id="LCUC01000039">
    <property type="protein sequence ID" value="KKY39095.1"/>
    <property type="molecule type" value="Genomic_DNA"/>
</dbReference>
<name>A0A0G2IFS3_9PEZI</name>
<evidence type="ECO:0000259" key="2">
    <source>
        <dbReference type="Pfam" id="PF00561"/>
    </source>
</evidence>
<dbReference type="STRING" id="1214573.A0A0G2IFS3"/>
<dbReference type="Gene3D" id="3.40.50.1820">
    <property type="entry name" value="alpha/beta hydrolase"/>
    <property type="match status" value="1"/>
</dbReference>
<proteinExistence type="predicted"/>
<evidence type="ECO:0000256" key="1">
    <source>
        <dbReference type="SAM" id="SignalP"/>
    </source>
</evidence>
<dbReference type="InterPro" id="IPR029058">
    <property type="entry name" value="AB_hydrolase_fold"/>
</dbReference>
<dbReference type="InterPro" id="IPR000073">
    <property type="entry name" value="AB_hydrolase_1"/>
</dbReference>
<evidence type="ECO:0000313" key="3">
    <source>
        <dbReference type="EMBL" id="KKY39095.1"/>
    </source>
</evidence>
<gene>
    <name evidence="3" type="ORF">UCDDA912_g00897</name>
</gene>
<dbReference type="Proteomes" id="UP000034680">
    <property type="component" value="Unassembled WGS sequence"/>
</dbReference>
<accession>A0A0G2IFS3</accession>
<keyword evidence="4" id="KW-1185">Reference proteome</keyword>
<reference evidence="3 4" key="1">
    <citation type="submission" date="2015-05" db="EMBL/GenBank/DDBJ databases">
        <title>Distinctive expansion of gene families associated with plant cell wall degradation and secondary metabolism in the genomes of grapevine trunk pathogens.</title>
        <authorList>
            <person name="Lawrence D.P."/>
            <person name="Travadon R."/>
            <person name="Rolshausen P.E."/>
            <person name="Baumgartner K."/>
        </authorList>
    </citation>
    <scope>NUCLEOTIDE SEQUENCE [LARGE SCALE GENOMIC DNA]</scope>
    <source>
        <strain evidence="3">DA912</strain>
    </source>
</reference>